<comment type="subcellular location">
    <subcellularLocation>
        <location evidence="1">Membrane</location>
        <topology evidence="1">Multi-pass membrane protein</topology>
    </subcellularLocation>
</comment>
<evidence type="ECO:0000256" key="7">
    <source>
        <dbReference type="RuleBase" id="RU079119"/>
    </source>
</evidence>
<comment type="similarity">
    <text evidence="7">Belongs to the DHHC palmitoyltransferase family.</text>
</comment>
<keyword evidence="5 7" id="KW-0472">Membrane</keyword>
<dbReference type="OrthoDB" id="302728at2759"/>
<feature type="domain" description="Palmitoyltransferase DHHC" evidence="8">
    <location>
        <begin position="94"/>
        <end position="231"/>
    </location>
</feature>
<dbReference type="FunCoup" id="B3MGW2">
    <property type="interactions" value="701"/>
</dbReference>
<dbReference type="GO" id="GO:0019706">
    <property type="term" value="F:protein-cysteine S-palmitoyltransferase activity"/>
    <property type="evidence" value="ECO:0007669"/>
    <property type="project" value="UniProtKB-EC"/>
</dbReference>
<keyword evidence="3 7" id="KW-0812">Transmembrane</keyword>
<keyword evidence="6 7" id="KW-0012">Acyltransferase</keyword>
<dbReference type="GO" id="GO:0005783">
    <property type="term" value="C:endoplasmic reticulum"/>
    <property type="evidence" value="ECO:0007669"/>
    <property type="project" value="EnsemblMetazoa"/>
</dbReference>
<comment type="domain">
    <text evidence="7">The DHHC domain is required for palmitoyltransferase activity.</text>
</comment>
<dbReference type="GeneID" id="6496519"/>
<dbReference type="PROSITE" id="PS50216">
    <property type="entry name" value="DHHC"/>
    <property type="match status" value="1"/>
</dbReference>
<organism evidence="9 10">
    <name type="scientific">Drosophila ananassae</name>
    <name type="common">Fruit fly</name>
    <dbReference type="NCBI Taxonomy" id="7217"/>
    <lineage>
        <taxon>Eukaryota</taxon>
        <taxon>Metazoa</taxon>
        <taxon>Ecdysozoa</taxon>
        <taxon>Arthropoda</taxon>
        <taxon>Hexapoda</taxon>
        <taxon>Insecta</taxon>
        <taxon>Pterygota</taxon>
        <taxon>Neoptera</taxon>
        <taxon>Endopterygota</taxon>
        <taxon>Diptera</taxon>
        <taxon>Brachycera</taxon>
        <taxon>Muscomorpha</taxon>
        <taxon>Ephydroidea</taxon>
        <taxon>Drosophilidae</taxon>
        <taxon>Drosophila</taxon>
        <taxon>Sophophora</taxon>
    </lineage>
</organism>
<comment type="catalytic activity">
    <reaction evidence="7">
        <text>L-cysteinyl-[protein] + hexadecanoyl-CoA = S-hexadecanoyl-L-cysteinyl-[protein] + CoA</text>
        <dbReference type="Rhea" id="RHEA:36683"/>
        <dbReference type="Rhea" id="RHEA-COMP:10131"/>
        <dbReference type="Rhea" id="RHEA-COMP:11032"/>
        <dbReference type="ChEBI" id="CHEBI:29950"/>
        <dbReference type="ChEBI" id="CHEBI:57287"/>
        <dbReference type="ChEBI" id="CHEBI:57379"/>
        <dbReference type="ChEBI" id="CHEBI:74151"/>
        <dbReference type="EC" id="2.3.1.225"/>
    </reaction>
</comment>
<evidence type="ECO:0000256" key="4">
    <source>
        <dbReference type="ARBA" id="ARBA00022989"/>
    </source>
</evidence>
<feature type="transmembrane region" description="Helical" evidence="7">
    <location>
        <begin position="196"/>
        <end position="219"/>
    </location>
</feature>
<dbReference type="InParanoid" id="B3MGW2"/>
<evidence type="ECO:0000256" key="6">
    <source>
        <dbReference type="ARBA" id="ARBA00023315"/>
    </source>
</evidence>
<dbReference type="EC" id="2.3.1.225" evidence="7"/>
<evidence type="ECO:0000259" key="8">
    <source>
        <dbReference type="Pfam" id="PF01529"/>
    </source>
</evidence>
<feature type="transmembrane region" description="Helical" evidence="7">
    <location>
        <begin position="42"/>
        <end position="62"/>
    </location>
</feature>
<dbReference type="STRING" id="7217.B3MGW2"/>
<dbReference type="GO" id="GO:0016020">
    <property type="term" value="C:membrane"/>
    <property type="evidence" value="ECO:0007669"/>
    <property type="project" value="UniProtKB-SubCell"/>
</dbReference>
<proteinExistence type="inferred from homology"/>
<dbReference type="KEGG" id="dan:6496519"/>
<sequence length="283" mass="32750">MILRPWDRVLPRSIADFGCFLLVAIFVPVTYIFQITVVLPELFAIGGFCYTVLWLASLFIVFNISSNMLAAMLVDTTIRMELLKPPSEPVKLGRWRMCHDCQALVPPRSWHCEVCKVCVLKRDHHCRFIGCCIGHHNYRYFLFFLVYMIVGSLAALITHSVYLWYLHFEVYWQLSSLYTVVAPALSLTLKPSWDSFYLVIYELNLLGFGISSLLLIFHWPIVSIGSVTRERNSRKYDRGLRGNLEMILGHRMHLTWLSPFVRSELPHDGVNWEVSPASSTKEE</sequence>
<dbReference type="Pfam" id="PF01529">
    <property type="entry name" value="DHHC"/>
    <property type="match status" value="1"/>
</dbReference>
<accession>B3MGW2</accession>
<evidence type="ECO:0000256" key="5">
    <source>
        <dbReference type="ARBA" id="ARBA00023136"/>
    </source>
</evidence>
<dbReference type="AlphaFoldDB" id="B3MGW2"/>
<keyword evidence="2 7" id="KW-0808">Transferase</keyword>
<evidence type="ECO:0000256" key="3">
    <source>
        <dbReference type="ARBA" id="ARBA00022692"/>
    </source>
</evidence>
<name>B3MGW2_DROAN</name>
<dbReference type="PhylomeDB" id="B3MGW2"/>
<feature type="transmembrane region" description="Helical" evidence="7">
    <location>
        <begin position="140"/>
        <end position="164"/>
    </location>
</feature>
<dbReference type="HOGENOM" id="CLU_027721_5_1_1"/>
<evidence type="ECO:0000313" key="9">
    <source>
        <dbReference type="EMBL" id="EDV37880.1"/>
    </source>
</evidence>
<dbReference type="Proteomes" id="UP000007801">
    <property type="component" value="Unassembled WGS sequence"/>
</dbReference>
<dbReference type="eggNOG" id="KOG1311">
    <property type="taxonomic scope" value="Eukaryota"/>
</dbReference>
<feature type="transmembrane region" description="Helical" evidence="7">
    <location>
        <begin position="14"/>
        <end position="36"/>
    </location>
</feature>
<reference evidence="9 10" key="1">
    <citation type="journal article" date="2007" name="Nature">
        <title>Evolution of genes and genomes on the Drosophila phylogeny.</title>
        <authorList>
            <consortium name="Drosophila 12 Genomes Consortium"/>
            <person name="Clark A.G."/>
            <person name="Eisen M.B."/>
            <person name="Smith D.R."/>
            <person name="Bergman C.M."/>
            <person name="Oliver B."/>
            <person name="Markow T.A."/>
            <person name="Kaufman T.C."/>
            <person name="Kellis M."/>
            <person name="Gelbart W."/>
            <person name="Iyer V.N."/>
            <person name="Pollard D.A."/>
            <person name="Sackton T.B."/>
            <person name="Larracuente A.M."/>
            <person name="Singh N.D."/>
            <person name="Abad J.P."/>
            <person name="Abt D.N."/>
            <person name="Adryan B."/>
            <person name="Aguade M."/>
            <person name="Akashi H."/>
            <person name="Anderson W.W."/>
            <person name="Aquadro C.F."/>
            <person name="Ardell D.H."/>
            <person name="Arguello R."/>
            <person name="Artieri C.G."/>
            <person name="Barbash D.A."/>
            <person name="Barker D."/>
            <person name="Barsanti P."/>
            <person name="Batterham P."/>
            <person name="Batzoglou S."/>
            <person name="Begun D."/>
            <person name="Bhutkar A."/>
            <person name="Blanco E."/>
            <person name="Bosak S.A."/>
            <person name="Bradley R.K."/>
            <person name="Brand A.D."/>
            <person name="Brent M.R."/>
            <person name="Brooks A.N."/>
            <person name="Brown R.H."/>
            <person name="Butlin R.K."/>
            <person name="Caggese C."/>
            <person name="Calvi B.R."/>
            <person name="Bernardo de Carvalho A."/>
            <person name="Caspi A."/>
            <person name="Castrezana S."/>
            <person name="Celniker S.E."/>
            <person name="Chang J.L."/>
            <person name="Chapple C."/>
            <person name="Chatterji S."/>
            <person name="Chinwalla A."/>
            <person name="Civetta A."/>
            <person name="Clifton S.W."/>
            <person name="Comeron J.M."/>
            <person name="Costello J.C."/>
            <person name="Coyne J.A."/>
            <person name="Daub J."/>
            <person name="David R.G."/>
            <person name="Delcher A.L."/>
            <person name="Delehaunty K."/>
            <person name="Do C.B."/>
            <person name="Ebling H."/>
            <person name="Edwards K."/>
            <person name="Eickbush T."/>
            <person name="Evans J.D."/>
            <person name="Filipski A."/>
            <person name="Findeiss S."/>
            <person name="Freyhult E."/>
            <person name="Fulton L."/>
            <person name="Fulton R."/>
            <person name="Garcia A.C."/>
            <person name="Gardiner A."/>
            <person name="Garfield D.A."/>
            <person name="Garvin B.E."/>
            <person name="Gibson G."/>
            <person name="Gilbert D."/>
            <person name="Gnerre S."/>
            <person name="Godfrey J."/>
            <person name="Good R."/>
            <person name="Gotea V."/>
            <person name="Gravely B."/>
            <person name="Greenberg A.J."/>
            <person name="Griffiths-Jones S."/>
            <person name="Gross S."/>
            <person name="Guigo R."/>
            <person name="Gustafson E.A."/>
            <person name="Haerty W."/>
            <person name="Hahn M.W."/>
            <person name="Halligan D.L."/>
            <person name="Halpern A.L."/>
            <person name="Halter G.M."/>
            <person name="Han M.V."/>
            <person name="Heger A."/>
            <person name="Hillier L."/>
            <person name="Hinrichs A.S."/>
            <person name="Holmes I."/>
            <person name="Hoskins R.A."/>
            <person name="Hubisz M.J."/>
            <person name="Hultmark D."/>
            <person name="Huntley M.A."/>
            <person name="Jaffe D.B."/>
            <person name="Jagadeeshan S."/>
            <person name="Jeck W.R."/>
            <person name="Johnson J."/>
            <person name="Jones C.D."/>
            <person name="Jordan W.C."/>
            <person name="Karpen G.H."/>
            <person name="Kataoka E."/>
            <person name="Keightley P.D."/>
            <person name="Kheradpour P."/>
            <person name="Kirkness E.F."/>
            <person name="Koerich L.B."/>
            <person name="Kristiansen K."/>
            <person name="Kudrna D."/>
            <person name="Kulathinal R.J."/>
            <person name="Kumar S."/>
            <person name="Kwok R."/>
            <person name="Lander E."/>
            <person name="Langley C.H."/>
            <person name="Lapoint R."/>
            <person name="Lazzaro B.P."/>
            <person name="Lee S.J."/>
            <person name="Levesque L."/>
            <person name="Li R."/>
            <person name="Lin C.F."/>
            <person name="Lin M.F."/>
            <person name="Lindblad-Toh K."/>
            <person name="Llopart A."/>
            <person name="Long M."/>
            <person name="Low L."/>
            <person name="Lozovsky E."/>
            <person name="Lu J."/>
            <person name="Luo M."/>
            <person name="Machado C.A."/>
            <person name="Makalowski W."/>
            <person name="Marzo M."/>
            <person name="Matsuda M."/>
            <person name="Matzkin L."/>
            <person name="McAllister B."/>
            <person name="McBride C.S."/>
            <person name="McKernan B."/>
            <person name="McKernan K."/>
            <person name="Mendez-Lago M."/>
            <person name="Minx P."/>
            <person name="Mollenhauer M.U."/>
            <person name="Montooth K."/>
            <person name="Mount S.M."/>
            <person name="Mu X."/>
            <person name="Myers E."/>
            <person name="Negre B."/>
            <person name="Newfeld S."/>
            <person name="Nielsen R."/>
            <person name="Noor M.A."/>
            <person name="O'Grady P."/>
            <person name="Pachter L."/>
            <person name="Papaceit M."/>
            <person name="Parisi M.J."/>
            <person name="Parisi M."/>
            <person name="Parts L."/>
            <person name="Pedersen J.S."/>
            <person name="Pesole G."/>
            <person name="Phillippy A.M."/>
            <person name="Ponting C.P."/>
            <person name="Pop M."/>
            <person name="Porcelli D."/>
            <person name="Powell J.R."/>
            <person name="Prohaska S."/>
            <person name="Pruitt K."/>
            <person name="Puig M."/>
            <person name="Quesneville H."/>
            <person name="Ram K.R."/>
            <person name="Rand D."/>
            <person name="Rasmussen M.D."/>
            <person name="Reed L.K."/>
            <person name="Reenan R."/>
            <person name="Reily A."/>
            <person name="Remington K.A."/>
            <person name="Rieger T.T."/>
            <person name="Ritchie M.G."/>
            <person name="Robin C."/>
            <person name="Rogers Y.H."/>
            <person name="Rohde C."/>
            <person name="Rozas J."/>
            <person name="Rubenfield M.J."/>
            <person name="Ruiz A."/>
            <person name="Russo S."/>
            <person name="Salzberg S.L."/>
            <person name="Sanchez-Gracia A."/>
            <person name="Saranga D.J."/>
            <person name="Sato H."/>
            <person name="Schaeffer S.W."/>
            <person name="Schatz M.C."/>
            <person name="Schlenke T."/>
            <person name="Schwartz R."/>
            <person name="Segarra C."/>
            <person name="Singh R.S."/>
            <person name="Sirot L."/>
            <person name="Sirota M."/>
            <person name="Sisneros N.B."/>
            <person name="Smith C.D."/>
            <person name="Smith T.F."/>
            <person name="Spieth J."/>
            <person name="Stage D.E."/>
            <person name="Stark A."/>
            <person name="Stephan W."/>
            <person name="Strausberg R.L."/>
            <person name="Strempel S."/>
            <person name="Sturgill D."/>
            <person name="Sutton G."/>
            <person name="Sutton G.G."/>
            <person name="Tao W."/>
            <person name="Teichmann S."/>
            <person name="Tobari Y.N."/>
            <person name="Tomimura Y."/>
            <person name="Tsolas J.M."/>
            <person name="Valente V.L."/>
            <person name="Venter E."/>
            <person name="Venter J.C."/>
            <person name="Vicario S."/>
            <person name="Vieira F.G."/>
            <person name="Vilella A.J."/>
            <person name="Villasante A."/>
            <person name="Walenz B."/>
            <person name="Wang J."/>
            <person name="Wasserman M."/>
            <person name="Watts T."/>
            <person name="Wilson D."/>
            <person name="Wilson R.K."/>
            <person name="Wing R.A."/>
            <person name="Wolfner M.F."/>
            <person name="Wong A."/>
            <person name="Wong G.K."/>
            <person name="Wu C.I."/>
            <person name="Wu G."/>
            <person name="Yamamoto D."/>
            <person name="Yang H.P."/>
            <person name="Yang S.P."/>
            <person name="Yorke J.A."/>
            <person name="Yoshida K."/>
            <person name="Zdobnov E."/>
            <person name="Zhang P."/>
            <person name="Zhang Y."/>
            <person name="Zimin A.V."/>
            <person name="Baldwin J."/>
            <person name="Abdouelleil A."/>
            <person name="Abdulkadir J."/>
            <person name="Abebe A."/>
            <person name="Abera B."/>
            <person name="Abreu J."/>
            <person name="Acer S.C."/>
            <person name="Aftuck L."/>
            <person name="Alexander A."/>
            <person name="An P."/>
            <person name="Anderson E."/>
            <person name="Anderson S."/>
            <person name="Arachi H."/>
            <person name="Azer M."/>
            <person name="Bachantsang P."/>
            <person name="Barry A."/>
            <person name="Bayul T."/>
            <person name="Berlin A."/>
            <person name="Bessette D."/>
            <person name="Bloom T."/>
            <person name="Blye J."/>
            <person name="Boguslavskiy L."/>
            <person name="Bonnet C."/>
            <person name="Boukhgalter B."/>
            <person name="Bourzgui I."/>
            <person name="Brown A."/>
            <person name="Cahill P."/>
            <person name="Channer S."/>
            <person name="Cheshatsang Y."/>
            <person name="Chuda L."/>
            <person name="Citroen M."/>
            <person name="Collymore A."/>
            <person name="Cooke P."/>
            <person name="Costello M."/>
            <person name="D'Aco K."/>
            <person name="Daza R."/>
            <person name="De Haan G."/>
            <person name="DeGray S."/>
            <person name="DeMaso C."/>
            <person name="Dhargay N."/>
            <person name="Dooley K."/>
            <person name="Dooley E."/>
            <person name="Doricent M."/>
            <person name="Dorje P."/>
            <person name="Dorjee K."/>
            <person name="Dupes A."/>
            <person name="Elong R."/>
            <person name="Falk J."/>
            <person name="Farina A."/>
            <person name="Faro S."/>
            <person name="Ferguson D."/>
            <person name="Fisher S."/>
            <person name="Foley C.D."/>
            <person name="Franke A."/>
            <person name="Friedrich D."/>
            <person name="Gadbois L."/>
            <person name="Gearin G."/>
            <person name="Gearin C.R."/>
            <person name="Giannoukos G."/>
            <person name="Goode T."/>
            <person name="Graham J."/>
            <person name="Grandbois E."/>
            <person name="Grewal S."/>
            <person name="Gyaltsen K."/>
            <person name="Hafez N."/>
            <person name="Hagos B."/>
            <person name="Hall J."/>
            <person name="Henson C."/>
            <person name="Hollinger A."/>
            <person name="Honan T."/>
            <person name="Huard M.D."/>
            <person name="Hughes L."/>
            <person name="Hurhula B."/>
            <person name="Husby M.E."/>
            <person name="Kamat A."/>
            <person name="Kanga B."/>
            <person name="Kashin S."/>
            <person name="Khazanovich D."/>
            <person name="Kisner P."/>
            <person name="Lance K."/>
            <person name="Lara M."/>
            <person name="Lee W."/>
            <person name="Lennon N."/>
            <person name="Letendre F."/>
            <person name="LeVine R."/>
            <person name="Lipovsky A."/>
            <person name="Liu X."/>
            <person name="Liu J."/>
            <person name="Liu S."/>
            <person name="Lokyitsang T."/>
            <person name="Lokyitsang Y."/>
            <person name="Lubonja R."/>
            <person name="Lui A."/>
            <person name="MacDonald P."/>
            <person name="Magnisalis V."/>
            <person name="Maru K."/>
            <person name="Matthews C."/>
            <person name="McCusker W."/>
            <person name="McDonough S."/>
            <person name="Mehta T."/>
            <person name="Meldrim J."/>
            <person name="Meneus L."/>
            <person name="Mihai O."/>
            <person name="Mihalev A."/>
            <person name="Mihova T."/>
            <person name="Mittelman R."/>
            <person name="Mlenga V."/>
            <person name="Montmayeur A."/>
            <person name="Mulrain L."/>
            <person name="Navidi A."/>
            <person name="Naylor J."/>
            <person name="Negash T."/>
            <person name="Nguyen T."/>
            <person name="Nguyen N."/>
            <person name="Nicol R."/>
            <person name="Norbu C."/>
            <person name="Norbu N."/>
            <person name="Novod N."/>
            <person name="O'Neill B."/>
            <person name="Osman S."/>
            <person name="Markiewicz E."/>
            <person name="Oyono O.L."/>
            <person name="Patti C."/>
            <person name="Phunkhang P."/>
            <person name="Pierre F."/>
            <person name="Priest M."/>
            <person name="Raghuraman S."/>
            <person name="Rege F."/>
            <person name="Reyes R."/>
            <person name="Rise C."/>
            <person name="Rogov P."/>
            <person name="Ross K."/>
            <person name="Ryan E."/>
            <person name="Settipalli S."/>
            <person name="Shea T."/>
            <person name="Sherpa N."/>
            <person name="Shi L."/>
            <person name="Shih D."/>
            <person name="Sparrow T."/>
            <person name="Spaulding J."/>
            <person name="Stalker J."/>
            <person name="Stange-Thomann N."/>
            <person name="Stavropoulos S."/>
            <person name="Stone C."/>
            <person name="Strader C."/>
            <person name="Tesfaye S."/>
            <person name="Thomson T."/>
            <person name="Thoulutsang Y."/>
            <person name="Thoulutsang D."/>
            <person name="Topham K."/>
            <person name="Topping I."/>
            <person name="Tsamla T."/>
            <person name="Vassiliev H."/>
            <person name="Vo A."/>
            <person name="Wangchuk T."/>
            <person name="Wangdi T."/>
            <person name="Weiand M."/>
            <person name="Wilkinson J."/>
            <person name="Wilson A."/>
            <person name="Yadav S."/>
            <person name="Young G."/>
            <person name="Yu Q."/>
            <person name="Zembek L."/>
            <person name="Zhong D."/>
            <person name="Zimmer A."/>
            <person name="Zwirko Z."/>
            <person name="Jaffe D.B."/>
            <person name="Alvarez P."/>
            <person name="Brockman W."/>
            <person name="Butler J."/>
            <person name="Chin C."/>
            <person name="Gnerre S."/>
            <person name="Grabherr M."/>
            <person name="Kleber M."/>
            <person name="Mauceli E."/>
            <person name="MacCallum I."/>
        </authorList>
    </citation>
    <scope>NUCLEOTIDE SEQUENCE [LARGE SCALE GENOMIC DNA]</scope>
    <source>
        <strain evidence="10">Tucson 14024-0371.13</strain>
    </source>
</reference>
<dbReference type="PANTHER" id="PTHR12246">
    <property type="entry name" value="PALMITOYLTRANSFERASE ZDHHC16"/>
    <property type="match status" value="1"/>
</dbReference>
<dbReference type="EMBL" id="CH902619">
    <property type="protein sequence ID" value="EDV37880.1"/>
    <property type="molecule type" value="Genomic_DNA"/>
</dbReference>
<dbReference type="InterPro" id="IPR001594">
    <property type="entry name" value="Palmitoyltrfase_DHHC"/>
</dbReference>
<evidence type="ECO:0000256" key="1">
    <source>
        <dbReference type="ARBA" id="ARBA00004141"/>
    </source>
</evidence>
<keyword evidence="10" id="KW-1185">Reference proteome</keyword>
<evidence type="ECO:0000313" key="10">
    <source>
        <dbReference type="Proteomes" id="UP000007801"/>
    </source>
</evidence>
<gene>
    <name evidence="9" type="primary">Dana\GF13682</name>
    <name evidence="9" type="synonym">dana_GLEANR_13689</name>
    <name evidence="9" type="ORF">GF13682</name>
</gene>
<evidence type="ECO:0000256" key="2">
    <source>
        <dbReference type="ARBA" id="ARBA00022679"/>
    </source>
</evidence>
<dbReference type="OMA" id="RMHLTWL"/>
<protein>
    <recommendedName>
        <fullName evidence="7">Palmitoyltransferase</fullName>
        <ecNumber evidence="7">2.3.1.225</ecNumber>
    </recommendedName>
</protein>
<dbReference type="InterPro" id="IPR039859">
    <property type="entry name" value="PFA4/ZDH16/20/ERF2-like"/>
</dbReference>
<keyword evidence="4 7" id="KW-1133">Transmembrane helix</keyword>